<protein>
    <recommendedName>
        <fullName evidence="3">Integrase</fullName>
    </recommendedName>
</protein>
<proteinExistence type="predicted"/>
<evidence type="ECO:0000313" key="2">
    <source>
        <dbReference type="Proteomes" id="UP001499895"/>
    </source>
</evidence>
<keyword evidence="2" id="KW-1185">Reference proteome</keyword>
<accession>A0ABN0ZQL2</accession>
<comment type="caution">
    <text evidence="1">The sequence shown here is derived from an EMBL/GenBank/DDBJ whole genome shotgun (WGS) entry which is preliminary data.</text>
</comment>
<organism evidence="1 2">
    <name type="scientific">Streptomyces stramineus</name>
    <dbReference type="NCBI Taxonomy" id="173861"/>
    <lineage>
        <taxon>Bacteria</taxon>
        <taxon>Bacillati</taxon>
        <taxon>Actinomycetota</taxon>
        <taxon>Actinomycetes</taxon>
        <taxon>Kitasatosporales</taxon>
        <taxon>Streptomycetaceae</taxon>
        <taxon>Streptomyces</taxon>
    </lineage>
</organism>
<reference evidence="1 2" key="1">
    <citation type="journal article" date="2019" name="Int. J. Syst. Evol. Microbiol.">
        <title>The Global Catalogue of Microorganisms (GCM) 10K type strain sequencing project: providing services to taxonomists for standard genome sequencing and annotation.</title>
        <authorList>
            <consortium name="The Broad Institute Genomics Platform"/>
            <consortium name="The Broad Institute Genome Sequencing Center for Infectious Disease"/>
            <person name="Wu L."/>
            <person name="Ma J."/>
        </authorList>
    </citation>
    <scope>NUCLEOTIDE SEQUENCE [LARGE SCALE GENOMIC DNA]</scope>
    <source>
        <strain evidence="1 2">JCM 10649</strain>
    </source>
</reference>
<name>A0ABN0ZQL2_9ACTN</name>
<sequence length="102" mass="11854">MPLTGNMPTGVPHPTRSLGYGIIRWCQRYILQPDGENAGQPWRFSPEQLRFVLWLYAIDERGRWLYRSAALRRAKGWGLRQDPTSRGFGDRGIHRPRPLLPL</sequence>
<gene>
    <name evidence="1" type="ORF">GCM10009544_18090</name>
</gene>
<evidence type="ECO:0008006" key="3">
    <source>
        <dbReference type="Google" id="ProtNLM"/>
    </source>
</evidence>
<evidence type="ECO:0000313" key="1">
    <source>
        <dbReference type="EMBL" id="GAA0455741.1"/>
    </source>
</evidence>
<dbReference type="EMBL" id="BAAAHB010000013">
    <property type="protein sequence ID" value="GAA0455741.1"/>
    <property type="molecule type" value="Genomic_DNA"/>
</dbReference>
<dbReference type="Proteomes" id="UP001499895">
    <property type="component" value="Unassembled WGS sequence"/>
</dbReference>